<evidence type="ECO:0000256" key="1">
    <source>
        <dbReference type="SAM" id="MobiDB-lite"/>
    </source>
</evidence>
<dbReference type="Proteomes" id="UP000075885">
    <property type="component" value="Unassembled WGS sequence"/>
</dbReference>
<accession>A0A182PD07</accession>
<reference evidence="2" key="2">
    <citation type="submission" date="2020-05" db="UniProtKB">
        <authorList>
            <consortium name="EnsemblMetazoa"/>
        </authorList>
    </citation>
    <scope>IDENTIFICATION</scope>
    <source>
        <strain evidence="2">Epiroticus2</strain>
    </source>
</reference>
<feature type="compositionally biased region" description="Low complexity" evidence="1">
    <location>
        <begin position="8"/>
        <end position="24"/>
    </location>
</feature>
<proteinExistence type="predicted"/>
<dbReference type="EnsemblMetazoa" id="AEPI004812-RA">
    <property type="protein sequence ID" value="AEPI004812-PA"/>
    <property type="gene ID" value="AEPI004812"/>
</dbReference>
<dbReference type="AlphaFoldDB" id="A0A182PD07"/>
<feature type="compositionally biased region" description="Low complexity" evidence="1">
    <location>
        <begin position="159"/>
        <end position="173"/>
    </location>
</feature>
<dbReference type="VEuPathDB" id="VectorBase:AEPI004812"/>
<dbReference type="STRING" id="199890.A0A182PD07"/>
<evidence type="ECO:0000313" key="2">
    <source>
        <dbReference type="EnsemblMetazoa" id="AEPI004812-PA"/>
    </source>
</evidence>
<feature type="region of interest" description="Disordered" evidence="1">
    <location>
        <begin position="1"/>
        <end position="126"/>
    </location>
</feature>
<evidence type="ECO:0000313" key="3">
    <source>
        <dbReference type="Proteomes" id="UP000075885"/>
    </source>
</evidence>
<protein>
    <submittedName>
        <fullName evidence="2">Uncharacterized protein</fullName>
    </submittedName>
</protein>
<keyword evidence="3" id="KW-1185">Reference proteome</keyword>
<organism evidence="2 3">
    <name type="scientific">Anopheles epiroticus</name>
    <dbReference type="NCBI Taxonomy" id="199890"/>
    <lineage>
        <taxon>Eukaryota</taxon>
        <taxon>Metazoa</taxon>
        <taxon>Ecdysozoa</taxon>
        <taxon>Arthropoda</taxon>
        <taxon>Hexapoda</taxon>
        <taxon>Insecta</taxon>
        <taxon>Pterygota</taxon>
        <taxon>Neoptera</taxon>
        <taxon>Endopterygota</taxon>
        <taxon>Diptera</taxon>
        <taxon>Nematocera</taxon>
        <taxon>Culicoidea</taxon>
        <taxon>Culicidae</taxon>
        <taxon>Anophelinae</taxon>
        <taxon>Anopheles</taxon>
    </lineage>
</organism>
<dbReference type="PROSITE" id="PS51257">
    <property type="entry name" value="PROKAR_LIPOPROTEIN"/>
    <property type="match status" value="1"/>
</dbReference>
<feature type="region of interest" description="Disordered" evidence="1">
    <location>
        <begin position="149"/>
        <end position="177"/>
    </location>
</feature>
<feature type="compositionally biased region" description="Acidic residues" evidence="1">
    <location>
        <begin position="89"/>
        <end position="125"/>
    </location>
</feature>
<name>A0A182PD07_9DIPT</name>
<sequence length="190" mass="20211">MSVKSVPSSAASSASSSLSSCSEISIEELHARSSPDFSSEFTLANIKQEPRAGTVSPILTPPHTPTEDSIGGLNGSQTIIRTEEKDIIVDEDFDDEEEELEEEEDVEEGEMDGEEEEQLDLEGDGDGMGVDVRQMLLLEHANSAATAVAGLHTPRRNPTTATAATTTSGGSATVTPKRSLGFSIDEIMQR</sequence>
<reference evidence="3" key="1">
    <citation type="submission" date="2013-03" db="EMBL/GenBank/DDBJ databases">
        <title>The Genome Sequence of Anopheles epiroticus epiroticus2.</title>
        <authorList>
            <consortium name="The Broad Institute Genomics Platform"/>
            <person name="Neafsey D.E."/>
            <person name="Howell P."/>
            <person name="Walker B."/>
            <person name="Young S.K."/>
            <person name="Zeng Q."/>
            <person name="Gargeya S."/>
            <person name="Fitzgerald M."/>
            <person name="Haas B."/>
            <person name="Abouelleil A."/>
            <person name="Allen A.W."/>
            <person name="Alvarado L."/>
            <person name="Arachchi H.M."/>
            <person name="Berlin A.M."/>
            <person name="Chapman S.B."/>
            <person name="Gainer-Dewar J."/>
            <person name="Goldberg J."/>
            <person name="Griggs A."/>
            <person name="Gujja S."/>
            <person name="Hansen M."/>
            <person name="Howarth C."/>
            <person name="Imamovic A."/>
            <person name="Ireland A."/>
            <person name="Larimer J."/>
            <person name="McCowan C."/>
            <person name="Murphy C."/>
            <person name="Pearson M."/>
            <person name="Poon T.W."/>
            <person name="Priest M."/>
            <person name="Roberts A."/>
            <person name="Saif S."/>
            <person name="Shea T."/>
            <person name="Sisk P."/>
            <person name="Sykes S."/>
            <person name="Wortman J."/>
            <person name="Nusbaum C."/>
            <person name="Birren B."/>
        </authorList>
    </citation>
    <scope>NUCLEOTIDE SEQUENCE [LARGE SCALE GENOMIC DNA]</scope>
    <source>
        <strain evidence="3">Epiroticus2</strain>
    </source>
</reference>